<organism evidence="1 2">
    <name type="scientific">Klebsiella michiganensis</name>
    <dbReference type="NCBI Taxonomy" id="1134687"/>
    <lineage>
        <taxon>Bacteria</taxon>
        <taxon>Pseudomonadati</taxon>
        <taxon>Pseudomonadota</taxon>
        <taxon>Gammaproteobacteria</taxon>
        <taxon>Enterobacterales</taxon>
        <taxon>Enterobacteriaceae</taxon>
        <taxon>Klebsiella/Raoultella group</taxon>
        <taxon>Klebsiella</taxon>
    </lineage>
</organism>
<dbReference type="Proteomes" id="UP001060345">
    <property type="component" value="Chromosome"/>
</dbReference>
<protein>
    <submittedName>
        <fullName evidence="1">DUF957 domain-containing protein</fullName>
    </submittedName>
</protein>
<accession>A0AAX3CMB7</accession>
<evidence type="ECO:0000313" key="2">
    <source>
        <dbReference type="Proteomes" id="UP001060345"/>
    </source>
</evidence>
<gene>
    <name evidence="1" type="ORF">NP224_22945</name>
</gene>
<name>A0AAX3CMB7_9ENTR</name>
<dbReference type="RefSeq" id="WP_023568001.1">
    <property type="nucleotide sequence ID" value="NZ_CABGYI010000006.1"/>
</dbReference>
<sequence>MPELTTEAALNVLIDWLQNNIDCGNVIIFDNDNDDTDSAVLLPWIVMAIRDVCALRYLQLMHQASTV</sequence>
<dbReference type="EMBL" id="CP102103">
    <property type="protein sequence ID" value="UWZ73027.1"/>
    <property type="molecule type" value="Genomic_DNA"/>
</dbReference>
<dbReference type="AntiFam" id="ANF00264">
    <property type="entry name" value="Spurious protein deried frameshifted phage protein"/>
</dbReference>
<evidence type="ECO:0000313" key="1">
    <source>
        <dbReference type="EMBL" id="UWZ73027.1"/>
    </source>
</evidence>
<dbReference type="AlphaFoldDB" id="A0AAX3CMB7"/>
<proteinExistence type="predicted"/>
<reference evidence="1" key="1">
    <citation type="submission" date="2022-08" db="EMBL/GenBank/DDBJ databases">
        <title>Genomic characterization and comparative genomic analysis of a strain of klebsiella michiganensis carrying blaKPC-2 isolated from the blood of children with very preterm bloodstream infection.</title>
        <authorList>
            <person name="Zhang N."/>
        </authorList>
    </citation>
    <scope>NUCLEOTIDE SEQUENCE</scope>
    <source>
        <strain evidence="1">BSI-KPN166</strain>
    </source>
</reference>